<evidence type="ECO:0000256" key="1">
    <source>
        <dbReference type="SAM" id="MobiDB-lite"/>
    </source>
</evidence>
<evidence type="ECO:0000313" key="2">
    <source>
        <dbReference type="EMBL" id="RKD24501.1"/>
    </source>
</evidence>
<comment type="caution">
    <text evidence="2">The sequence shown here is derived from an EMBL/GenBank/DDBJ whole genome shotgun (WGS) entry which is preliminary data.</text>
</comment>
<accession>A0A419SKE0</accession>
<reference evidence="2 3" key="1">
    <citation type="submission" date="2016-08" db="EMBL/GenBank/DDBJ databases">
        <title>Novel Firmicute Genomes.</title>
        <authorList>
            <person name="Poppleton D.I."/>
            <person name="Gribaldo S."/>
        </authorList>
    </citation>
    <scope>NUCLEOTIDE SEQUENCE [LARGE SCALE GENOMIC DNA]</scope>
    <source>
        <strain evidence="2 3">RAOx-1</strain>
    </source>
</reference>
<gene>
    <name evidence="2" type="ORF">BEP19_08945</name>
</gene>
<organism evidence="2 3">
    <name type="scientific">Ammoniphilus oxalaticus</name>
    <dbReference type="NCBI Taxonomy" id="66863"/>
    <lineage>
        <taxon>Bacteria</taxon>
        <taxon>Bacillati</taxon>
        <taxon>Bacillota</taxon>
        <taxon>Bacilli</taxon>
        <taxon>Bacillales</taxon>
        <taxon>Paenibacillaceae</taxon>
        <taxon>Aneurinibacillus group</taxon>
        <taxon>Ammoniphilus</taxon>
    </lineage>
</organism>
<protein>
    <submittedName>
        <fullName evidence="2">Uncharacterized protein</fullName>
    </submittedName>
</protein>
<dbReference type="RefSeq" id="WP_120189797.1">
    <property type="nucleotide sequence ID" value="NZ_MCHY01000008.1"/>
</dbReference>
<dbReference type="AlphaFoldDB" id="A0A419SKE0"/>
<dbReference type="EMBL" id="MCHY01000008">
    <property type="protein sequence ID" value="RKD24501.1"/>
    <property type="molecule type" value="Genomic_DNA"/>
</dbReference>
<evidence type="ECO:0000313" key="3">
    <source>
        <dbReference type="Proteomes" id="UP000284219"/>
    </source>
</evidence>
<feature type="region of interest" description="Disordered" evidence="1">
    <location>
        <begin position="68"/>
        <end position="93"/>
    </location>
</feature>
<name>A0A419SKE0_9BACL</name>
<keyword evidence="3" id="KW-1185">Reference proteome</keyword>
<sequence length="93" mass="9838">MGNEGRGANVRGAAALTGVETTTKGGSELIPMQREMRPLQEGAMQRIEESSRSNGSCDHYKGRIRINRDVAGDEAVTGESDAANEGDNRSNGS</sequence>
<feature type="region of interest" description="Disordered" evidence="1">
    <location>
        <begin position="1"/>
        <end position="36"/>
    </location>
</feature>
<dbReference type="Proteomes" id="UP000284219">
    <property type="component" value="Unassembled WGS sequence"/>
</dbReference>
<proteinExistence type="predicted"/>